<dbReference type="STRING" id="1469144.LI90_4180"/>
<feature type="transmembrane region" description="Helical" evidence="1">
    <location>
        <begin position="12"/>
        <end position="30"/>
    </location>
</feature>
<keyword evidence="1" id="KW-0812">Transmembrane</keyword>
<reference evidence="3" key="2">
    <citation type="submission" date="2015-04" db="EMBL/GenBank/DDBJ databases">
        <title>Physiological reanalysis, assessment of diazotrophy, and genome sequences of multiple isolates of Streptomyces thermoautotrophicus.</title>
        <authorList>
            <person name="MacKellar D.C."/>
            <person name="Lieber L."/>
            <person name="Norman J."/>
            <person name="Bolger A."/>
            <person name="Tobin C."/>
            <person name="Murray J.W."/>
            <person name="Woodward J."/>
            <person name="Friesen M."/>
            <person name="Prell J."/>
        </authorList>
    </citation>
    <scope>NUCLEOTIDE SEQUENCE [LARGE SCALE GENOMIC DNA]</scope>
    <source>
        <strain evidence="3">H1</strain>
    </source>
</reference>
<feature type="transmembrane region" description="Helical" evidence="1">
    <location>
        <begin position="36"/>
        <end position="54"/>
    </location>
</feature>
<dbReference type="OrthoDB" id="227596at2"/>
<reference evidence="4" key="3">
    <citation type="submission" date="2015-04" db="EMBL/GenBank/DDBJ databases">
        <title>Physiological reanalysis, assessment of diazotrophy, and genome sequences of multiple isolates of Streptomyces thermoautotrophicus.</title>
        <authorList>
            <person name="MacKellar D.C."/>
            <person name="Lieber L."/>
            <person name="Norman J."/>
            <person name="Bolger A."/>
            <person name="Tobin C."/>
            <person name="Murray J.W."/>
            <person name="Chang R."/>
            <person name="Ford T."/>
            <person name="Nguyen P.Q."/>
            <person name="Woodward J."/>
            <person name="Permingeat H."/>
            <person name="Joshi N.S."/>
            <person name="Silver P.A."/>
            <person name="Usadel B."/>
            <person name="Rutherford A.W."/>
            <person name="Friesen M."/>
            <person name="Prell J."/>
        </authorList>
    </citation>
    <scope>NUCLEOTIDE SEQUENCE [LARGE SCALE GENOMIC DNA]</scope>
    <source>
        <strain evidence="4">H1</strain>
    </source>
</reference>
<organism evidence="2 5">
    <name type="scientific">Carbonactinospora thermoautotrophica</name>
    <dbReference type="NCBI Taxonomy" id="1469144"/>
    <lineage>
        <taxon>Bacteria</taxon>
        <taxon>Bacillati</taxon>
        <taxon>Actinomycetota</taxon>
        <taxon>Actinomycetes</taxon>
        <taxon>Kitasatosporales</taxon>
        <taxon>Carbonactinosporaceae</taxon>
        <taxon>Carbonactinospora</taxon>
    </lineage>
</organism>
<feature type="transmembrane region" description="Helical" evidence="1">
    <location>
        <begin position="102"/>
        <end position="120"/>
    </location>
</feature>
<proteinExistence type="predicted"/>
<feature type="transmembrane region" description="Helical" evidence="1">
    <location>
        <begin position="127"/>
        <end position="144"/>
    </location>
</feature>
<comment type="caution">
    <text evidence="2">The sequence shown here is derived from an EMBL/GenBank/DDBJ whole genome shotgun (WGS) entry which is preliminary data.</text>
</comment>
<accession>A0A132MJC4</accession>
<evidence type="ECO:0000313" key="2">
    <source>
        <dbReference type="EMBL" id="KWW97967.1"/>
    </source>
</evidence>
<dbReference type="InterPro" id="IPR036890">
    <property type="entry name" value="HATPase_C_sf"/>
</dbReference>
<name>A0A132MJC4_9ACTN</name>
<dbReference type="Proteomes" id="UP000070188">
    <property type="component" value="Unassembled WGS sequence"/>
</dbReference>
<keyword evidence="1" id="KW-0472">Membrane</keyword>
<dbReference type="RefSeq" id="WP_066890573.1">
    <property type="nucleotide sequence ID" value="NZ_JYIJ01000019.1"/>
</dbReference>
<keyword evidence="4" id="KW-1185">Reference proteome</keyword>
<dbReference type="EMBL" id="JYIJ01000019">
    <property type="protein sequence ID" value="KWW97967.1"/>
    <property type="molecule type" value="Genomic_DNA"/>
</dbReference>
<reference evidence="2 5" key="1">
    <citation type="submission" date="2015-02" db="EMBL/GenBank/DDBJ databases">
        <title>Physiological reanalysis, assessment of diazotrophy, and genome sequences of multiple isolates of Streptomyces thermoautotrophicus.</title>
        <authorList>
            <person name="MacKellar D.C."/>
            <person name="Lieber L."/>
            <person name="Norman J."/>
            <person name="Bolger A."/>
            <person name="Tobin C."/>
            <person name="Murray J.W."/>
            <person name="Prell J."/>
        </authorList>
    </citation>
    <scope>NUCLEOTIDE SEQUENCE [LARGE SCALE GENOMIC DNA]</scope>
    <source>
        <strain evidence="2 5">UBT1</strain>
    </source>
</reference>
<gene>
    <name evidence="3" type="ORF">LI90_4180</name>
    <name evidence="2" type="ORF">TH66_21680</name>
</gene>
<dbReference type="Proteomes" id="UP000070659">
    <property type="component" value="Unassembled WGS sequence"/>
</dbReference>
<protein>
    <submittedName>
        <fullName evidence="2">Uncharacterized protein</fullName>
    </submittedName>
</protein>
<evidence type="ECO:0000313" key="5">
    <source>
        <dbReference type="Proteomes" id="UP000070659"/>
    </source>
</evidence>
<dbReference type="PATRIC" id="fig|1469144.10.peg.4483"/>
<evidence type="ECO:0000313" key="3">
    <source>
        <dbReference type="EMBL" id="KWX03130.1"/>
    </source>
</evidence>
<dbReference type="Gene3D" id="3.30.565.10">
    <property type="entry name" value="Histidine kinase-like ATPase, C-terminal domain"/>
    <property type="match status" value="1"/>
</dbReference>
<dbReference type="AlphaFoldDB" id="A0A132MJC4"/>
<feature type="transmembrane region" description="Helical" evidence="1">
    <location>
        <begin position="61"/>
        <end position="82"/>
    </location>
</feature>
<dbReference type="EMBL" id="LAXD01000001">
    <property type="protein sequence ID" value="KWX03130.1"/>
    <property type="molecule type" value="Genomic_DNA"/>
</dbReference>
<sequence>MAKYDKDRPRAVDLLIAAASLNGGVGIAAAQPDIPFHAFPQFAFVYVGACLLLWRRRRPGLVFALVSAVWLLSTLTTPRSQIVVPALAFAAYTLGQYAAERLWYLATGAALVYLPVLLVLGHPQRILMLDTAIVVGACFLGLTVRRRRVRWPWAGAVRAAALSRAYREQRMYLIRDLQEVFAHRTPVEETTLATVVTGRDAPWYVRAADKRRTLTELRNVLAALAAPPQARADARPSWHSRVEVLVAGVARAGMEIRYTAAPDVRDVPEPVGQVAYEVVQETLARAVEHIGRPPARVRLQRSDAGLTVSVLLDVGRRDVRPAMAALGLARRRVERAGGRFSAHIRPNGHMEVRAALPC</sequence>
<evidence type="ECO:0000313" key="4">
    <source>
        <dbReference type="Proteomes" id="UP000070188"/>
    </source>
</evidence>
<evidence type="ECO:0000256" key="1">
    <source>
        <dbReference type="SAM" id="Phobius"/>
    </source>
</evidence>
<keyword evidence="1" id="KW-1133">Transmembrane helix</keyword>